<comment type="subcellular location">
    <subcellularLocation>
        <location evidence="1">Cell membrane</location>
        <topology evidence="1">Multi-pass membrane protein</topology>
    </subcellularLocation>
</comment>
<feature type="transmembrane region" description="Helical" evidence="7">
    <location>
        <begin position="328"/>
        <end position="346"/>
    </location>
</feature>
<dbReference type="PANTHER" id="PTHR43124:SF3">
    <property type="entry name" value="CHLORAMPHENICOL EFFLUX PUMP RV0191"/>
    <property type="match status" value="1"/>
</dbReference>
<evidence type="ECO:0000313" key="9">
    <source>
        <dbReference type="EMBL" id="XFO73379.1"/>
    </source>
</evidence>
<feature type="transmembrane region" description="Helical" evidence="7">
    <location>
        <begin position="181"/>
        <end position="202"/>
    </location>
</feature>
<keyword evidence="5 7" id="KW-1133">Transmembrane helix</keyword>
<feature type="transmembrane region" description="Helical" evidence="7">
    <location>
        <begin position="301"/>
        <end position="319"/>
    </location>
</feature>
<keyword evidence="3" id="KW-1003">Cell membrane</keyword>
<feature type="domain" description="Major facilitator superfamily (MFS) profile" evidence="8">
    <location>
        <begin position="49"/>
        <end position="450"/>
    </location>
</feature>
<name>A0ABZ3J5P8_SPOA4</name>
<keyword evidence="2" id="KW-0813">Transport</keyword>
<dbReference type="InterPro" id="IPR011701">
    <property type="entry name" value="MFS"/>
</dbReference>
<dbReference type="PROSITE" id="PS50850">
    <property type="entry name" value="MFS"/>
    <property type="match status" value="1"/>
</dbReference>
<reference evidence="9" key="1">
    <citation type="submission" date="2024-05" db="EMBL/GenBank/DDBJ databases">
        <title>Isolation and characterization of Sporomusa carbonis sp. nov., a carboxydotrophic hydrogenogen in the genus of Sporomusa isolated from a charcoal burning pile.</title>
        <authorList>
            <person name="Boeer T."/>
            <person name="Rosenbaum F."/>
            <person name="Eysell L."/>
            <person name="Mueller V."/>
            <person name="Daniel R."/>
            <person name="Poehlein A."/>
        </authorList>
    </citation>
    <scope>NUCLEOTIDE SEQUENCE [LARGE SCALE GENOMIC DNA]</scope>
    <source>
        <strain evidence="9">DSM 3132</strain>
    </source>
</reference>
<dbReference type="SUPFAM" id="SSF103473">
    <property type="entry name" value="MFS general substrate transporter"/>
    <property type="match status" value="1"/>
</dbReference>
<dbReference type="InterPro" id="IPR036259">
    <property type="entry name" value="MFS_trans_sf"/>
</dbReference>
<feature type="transmembrane region" description="Helical" evidence="7">
    <location>
        <begin position="260"/>
        <end position="281"/>
    </location>
</feature>
<keyword evidence="6 7" id="KW-0472">Membrane</keyword>
<dbReference type="CDD" id="cd06174">
    <property type="entry name" value="MFS"/>
    <property type="match status" value="1"/>
</dbReference>
<feature type="transmembrane region" description="Helical" evidence="7">
    <location>
        <begin position="386"/>
        <end position="411"/>
    </location>
</feature>
<evidence type="ECO:0000256" key="5">
    <source>
        <dbReference type="ARBA" id="ARBA00022989"/>
    </source>
</evidence>
<dbReference type="Pfam" id="PF07690">
    <property type="entry name" value="MFS_1"/>
    <property type="match status" value="1"/>
</dbReference>
<protein>
    <submittedName>
        <fullName evidence="9">Inner membrane protein YqcE</fullName>
    </submittedName>
</protein>
<keyword evidence="10" id="KW-1185">Reference proteome</keyword>
<evidence type="ECO:0000256" key="1">
    <source>
        <dbReference type="ARBA" id="ARBA00004651"/>
    </source>
</evidence>
<proteinExistence type="predicted"/>
<gene>
    <name evidence="9" type="primary">yqcE</name>
    <name evidence="9" type="ORF">SPACI_034650</name>
</gene>
<sequence length="466" mass="51012">MEGCLKGGVVFPHAENTTPLLCDTPLPRGMGIILWKGKIMKNFDFKKLMIFIILSGTVAIAYQLPYLRYTFYDQMAAALQLNDTQMGVLATAVNFANIMCYPIGGFFAARFSMKSLICVTLAAFVALTVVFAFTTNYILLIAIHILYGFFGIATLWSAYLSGIRSLGDENNQSTLFGSSEATRGIIQTINGLCFLGIMNVAVTPILGFRYIMLFGAAATGIFLILAFIFLPKEEKKEAVAGSNKEEEKYTTMDVLKNKGVWLTMWIIMCAYMSWSLGNGYLTTYTVRVLDVSESVASTLGIIRSYVIVFLAGFLGGWVLDRFTYKGKGFMLLFGTIAVVLAAVMFTSKVVPISIGLTLVIAFLANVMKSTYWSVMEQAGIPVKMTPLGTGIISFIAFLPDMIVTPICGVWLDAATAASNVEAGFNKIFILLIAFSVVGIIGAYLLMKQTKFIEEKRVSGEDLTHSL</sequence>
<feature type="transmembrane region" description="Helical" evidence="7">
    <location>
        <begin position="423"/>
        <end position="446"/>
    </location>
</feature>
<evidence type="ECO:0000256" key="6">
    <source>
        <dbReference type="ARBA" id="ARBA00023136"/>
    </source>
</evidence>
<dbReference type="InterPro" id="IPR050189">
    <property type="entry name" value="MFS_Efflux_Transporters"/>
</dbReference>
<dbReference type="InterPro" id="IPR020846">
    <property type="entry name" value="MFS_dom"/>
</dbReference>
<dbReference type="Gene3D" id="1.20.1250.20">
    <property type="entry name" value="MFS general substrate transporter like domains"/>
    <property type="match status" value="1"/>
</dbReference>
<evidence type="ECO:0000256" key="2">
    <source>
        <dbReference type="ARBA" id="ARBA00022448"/>
    </source>
</evidence>
<evidence type="ECO:0000256" key="7">
    <source>
        <dbReference type="SAM" id="Phobius"/>
    </source>
</evidence>
<evidence type="ECO:0000256" key="3">
    <source>
        <dbReference type="ARBA" id="ARBA00022475"/>
    </source>
</evidence>
<feature type="transmembrane region" description="Helical" evidence="7">
    <location>
        <begin position="208"/>
        <end position="230"/>
    </location>
</feature>
<dbReference type="PANTHER" id="PTHR43124">
    <property type="entry name" value="PURINE EFFLUX PUMP PBUE"/>
    <property type="match status" value="1"/>
</dbReference>
<feature type="transmembrane region" description="Helical" evidence="7">
    <location>
        <begin position="48"/>
        <end position="66"/>
    </location>
</feature>
<feature type="transmembrane region" description="Helical" evidence="7">
    <location>
        <begin position="139"/>
        <end position="160"/>
    </location>
</feature>
<accession>A0ABZ3J5P8</accession>
<dbReference type="Proteomes" id="UP000216052">
    <property type="component" value="Chromosome"/>
</dbReference>
<organism evidence="9 10">
    <name type="scientific">Sporomusa acidovorans (strain ATCC 49682 / DSM 3132 / Mol)</name>
    <dbReference type="NCBI Taxonomy" id="1123286"/>
    <lineage>
        <taxon>Bacteria</taxon>
        <taxon>Bacillati</taxon>
        <taxon>Bacillota</taxon>
        <taxon>Negativicutes</taxon>
        <taxon>Selenomonadales</taxon>
        <taxon>Sporomusaceae</taxon>
        <taxon>Sporomusa</taxon>
    </lineage>
</organism>
<dbReference type="EMBL" id="CP155571">
    <property type="protein sequence ID" value="XFO73379.1"/>
    <property type="molecule type" value="Genomic_DNA"/>
</dbReference>
<evidence type="ECO:0000259" key="8">
    <source>
        <dbReference type="PROSITE" id="PS50850"/>
    </source>
</evidence>
<keyword evidence="4 7" id="KW-0812">Transmembrane</keyword>
<feature type="transmembrane region" description="Helical" evidence="7">
    <location>
        <begin position="352"/>
        <end position="374"/>
    </location>
</feature>
<feature type="transmembrane region" description="Helical" evidence="7">
    <location>
        <begin position="86"/>
        <end position="109"/>
    </location>
</feature>
<feature type="transmembrane region" description="Helical" evidence="7">
    <location>
        <begin position="116"/>
        <end position="133"/>
    </location>
</feature>
<evidence type="ECO:0000256" key="4">
    <source>
        <dbReference type="ARBA" id="ARBA00022692"/>
    </source>
</evidence>
<evidence type="ECO:0000313" key="10">
    <source>
        <dbReference type="Proteomes" id="UP000216052"/>
    </source>
</evidence>